<dbReference type="RefSeq" id="WP_143313569.1">
    <property type="nucleotide sequence ID" value="NZ_FUZZ01000001.1"/>
</dbReference>
<dbReference type="GO" id="GO:0009103">
    <property type="term" value="P:lipopolysaccharide biosynthetic process"/>
    <property type="evidence" value="ECO:0007669"/>
    <property type="project" value="UniProtKB-ARBA"/>
</dbReference>
<gene>
    <name evidence="10" type="ORF">SAMN05660461_2735</name>
</gene>
<feature type="domain" description="Glycosyltransferase RgtA/B/C/D-like" evidence="9">
    <location>
        <begin position="64"/>
        <end position="220"/>
    </location>
</feature>
<evidence type="ECO:0000256" key="5">
    <source>
        <dbReference type="ARBA" id="ARBA00022692"/>
    </source>
</evidence>
<accession>A0A1T5NRR1</accession>
<evidence type="ECO:0000256" key="1">
    <source>
        <dbReference type="ARBA" id="ARBA00004651"/>
    </source>
</evidence>
<comment type="subcellular location">
    <subcellularLocation>
        <location evidence="1">Cell membrane</location>
        <topology evidence="1">Multi-pass membrane protein</topology>
    </subcellularLocation>
</comment>
<proteinExistence type="predicted"/>
<feature type="transmembrane region" description="Helical" evidence="8">
    <location>
        <begin position="106"/>
        <end position="125"/>
    </location>
</feature>
<dbReference type="Proteomes" id="UP000190166">
    <property type="component" value="Unassembled WGS sequence"/>
</dbReference>
<feature type="transmembrane region" description="Helical" evidence="8">
    <location>
        <begin position="253"/>
        <end position="272"/>
    </location>
</feature>
<dbReference type="EMBL" id="FUZZ01000001">
    <property type="protein sequence ID" value="SKD03066.1"/>
    <property type="molecule type" value="Genomic_DNA"/>
</dbReference>
<evidence type="ECO:0000256" key="4">
    <source>
        <dbReference type="ARBA" id="ARBA00022679"/>
    </source>
</evidence>
<evidence type="ECO:0000256" key="6">
    <source>
        <dbReference type="ARBA" id="ARBA00022989"/>
    </source>
</evidence>
<feature type="transmembrane region" description="Helical" evidence="8">
    <location>
        <begin position="330"/>
        <end position="350"/>
    </location>
</feature>
<feature type="transmembrane region" description="Helical" evidence="8">
    <location>
        <begin position="160"/>
        <end position="190"/>
    </location>
</feature>
<dbReference type="InterPro" id="IPR050297">
    <property type="entry name" value="LipidA_mod_glycosyltrf_83"/>
</dbReference>
<evidence type="ECO:0000313" key="11">
    <source>
        <dbReference type="Proteomes" id="UP000190166"/>
    </source>
</evidence>
<feature type="transmembrane region" description="Helical" evidence="8">
    <location>
        <begin position="202"/>
        <end position="222"/>
    </location>
</feature>
<name>A0A1T5NRR1_9BACT</name>
<evidence type="ECO:0000256" key="2">
    <source>
        <dbReference type="ARBA" id="ARBA00022475"/>
    </source>
</evidence>
<dbReference type="GO" id="GO:0005886">
    <property type="term" value="C:plasma membrane"/>
    <property type="evidence" value="ECO:0007669"/>
    <property type="project" value="UniProtKB-SubCell"/>
</dbReference>
<organism evidence="10 11">
    <name type="scientific">Chitinophaga ginsengisegetis</name>
    <dbReference type="NCBI Taxonomy" id="393003"/>
    <lineage>
        <taxon>Bacteria</taxon>
        <taxon>Pseudomonadati</taxon>
        <taxon>Bacteroidota</taxon>
        <taxon>Chitinophagia</taxon>
        <taxon>Chitinophagales</taxon>
        <taxon>Chitinophagaceae</taxon>
        <taxon>Chitinophaga</taxon>
    </lineage>
</organism>
<feature type="transmembrane region" description="Helical" evidence="8">
    <location>
        <begin position="18"/>
        <end position="36"/>
    </location>
</feature>
<evidence type="ECO:0000256" key="3">
    <source>
        <dbReference type="ARBA" id="ARBA00022676"/>
    </source>
</evidence>
<keyword evidence="11" id="KW-1185">Reference proteome</keyword>
<keyword evidence="7 8" id="KW-0472">Membrane</keyword>
<feature type="transmembrane region" description="Helical" evidence="8">
    <location>
        <begin position="279"/>
        <end position="295"/>
    </location>
</feature>
<keyword evidence="5 8" id="KW-0812">Transmembrane</keyword>
<evidence type="ECO:0000256" key="8">
    <source>
        <dbReference type="SAM" id="Phobius"/>
    </source>
</evidence>
<reference evidence="10 11" key="1">
    <citation type="submission" date="2017-02" db="EMBL/GenBank/DDBJ databases">
        <authorList>
            <person name="Peterson S.W."/>
        </authorList>
    </citation>
    <scope>NUCLEOTIDE SEQUENCE [LARGE SCALE GENOMIC DNA]</scope>
    <source>
        <strain evidence="10 11">DSM 18108</strain>
    </source>
</reference>
<evidence type="ECO:0000259" key="9">
    <source>
        <dbReference type="Pfam" id="PF13231"/>
    </source>
</evidence>
<dbReference type="Pfam" id="PF13231">
    <property type="entry name" value="PMT_2"/>
    <property type="match status" value="1"/>
</dbReference>
<evidence type="ECO:0000256" key="7">
    <source>
        <dbReference type="ARBA" id="ARBA00023136"/>
    </source>
</evidence>
<sequence length="524" mass="59964">MHIIHPAAGQPGYRRTSLWLLLSFIIIKMVFQYAVLSPYYELHRDEYLHLDMANHLAAGYLSVPPLTAFNSLVIQWLGNSFFWIKFFPALYGALTMVLVWKMVEKLGGGWFAQVLAALAFLCSGLSRMNILYQPNSFDILAWTALFWCLMQLLQTQNNKWLLWMGVVTGVGVLNKYNIIFLVLGMAGALLLSSHRKVFLSKYLYIGMAVAVVIISPNIIWQLQHGMPVLHHMKELSESQLVHVSRISFLGDQLKFFVGGAFIVVAAVIGLIISPSFRTYRVIIGIYALTMLLFTYLRAKSYYSVGLYPVLLAFGSVYWERIFTHDWTRYLRLLWVALTVVPFGLLVNVIFPVMKPVQISEKAGKFRSLGLLRWEDGQDHILPQDFADMLGWRDLADMSWQTWQQVPEAEKPYTLLICDNYGEAGALNYYNRGRNIPLANAMDADYVFWFREMDTIHYIVKIGKKPEGAYMKMIGRLQQTGVMKDTLSREYQWGAGAWLLSDLSPELPAALKRALREEQNVYSGK</sequence>
<dbReference type="PANTHER" id="PTHR33908:SF11">
    <property type="entry name" value="MEMBRANE PROTEIN"/>
    <property type="match status" value="1"/>
</dbReference>
<dbReference type="InterPro" id="IPR038731">
    <property type="entry name" value="RgtA/B/C-like"/>
</dbReference>
<keyword evidence="3" id="KW-0328">Glycosyltransferase</keyword>
<evidence type="ECO:0000313" key="10">
    <source>
        <dbReference type="EMBL" id="SKD03066.1"/>
    </source>
</evidence>
<keyword evidence="6 8" id="KW-1133">Transmembrane helix</keyword>
<protein>
    <submittedName>
        <fullName evidence="10">4-amino-4-deoxy-L-arabinose transferase</fullName>
    </submittedName>
</protein>
<dbReference type="STRING" id="393003.SAMN05660461_2735"/>
<feature type="transmembrane region" description="Helical" evidence="8">
    <location>
        <begin position="81"/>
        <end position="100"/>
    </location>
</feature>
<dbReference type="PANTHER" id="PTHR33908">
    <property type="entry name" value="MANNOSYLTRANSFERASE YKCB-RELATED"/>
    <property type="match status" value="1"/>
</dbReference>
<feature type="transmembrane region" description="Helical" evidence="8">
    <location>
        <begin position="56"/>
        <end position="74"/>
    </location>
</feature>
<feature type="transmembrane region" description="Helical" evidence="8">
    <location>
        <begin position="301"/>
        <end position="318"/>
    </location>
</feature>
<keyword evidence="2" id="KW-1003">Cell membrane</keyword>
<dbReference type="GO" id="GO:0016763">
    <property type="term" value="F:pentosyltransferase activity"/>
    <property type="evidence" value="ECO:0007669"/>
    <property type="project" value="TreeGrafter"/>
</dbReference>
<dbReference type="AlphaFoldDB" id="A0A1T5NRR1"/>
<feature type="transmembrane region" description="Helical" evidence="8">
    <location>
        <begin position="137"/>
        <end position="154"/>
    </location>
</feature>
<keyword evidence="4 10" id="KW-0808">Transferase</keyword>